<protein>
    <recommendedName>
        <fullName evidence="1">diguanylate cyclase</fullName>
        <ecNumber evidence="1">2.7.7.65</ecNumber>
    </recommendedName>
</protein>
<name>A0ABW4AYJ3_9GAMM</name>
<dbReference type="InterPro" id="IPR050469">
    <property type="entry name" value="Diguanylate_Cyclase"/>
</dbReference>
<dbReference type="InterPro" id="IPR029016">
    <property type="entry name" value="GAF-like_dom_sf"/>
</dbReference>
<dbReference type="PANTHER" id="PTHR45138">
    <property type="entry name" value="REGULATORY COMPONENTS OF SENSORY TRANSDUCTION SYSTEM"/>
    <property type="match status" value="1"/>
</dbReference>
<evidence type="ECO:0000256" key="1">
    <source>
        <dbReference type="ARBA" id="ARBA00012528"/>
    </source>
</evidence>
<dbReference type="SUPFAM" id="SSF55073">
    <property type="entry name" value="Nucleotide cyclase"/>
    <property type="match status" value="1"/>
</dbReference>
<dbReference type="EMBL" id="JBHTMN010000003">
    <property type="protein sequence ID" value="MFD1382076.1"/>
    <property type="molecule type" value="Genomic_DNA"/>
</dbReference>
<dbReference type="Gene3D" id="3.30.70.270">
    <property type="match status" value="1"/>
</dbReference>
<comment type="catalytic activity">
    <reaction evidence="2">
        <text>2 GTP = 3',3'-c-di-GMP + 2 diphosphate</text>
        <dbReference type="Rhea" id="RHEA:24898"/>
        <dbReference type="ChEBI" id="CHEBI:33019"/>
        <dbReference type="ChEBI" id="CHEBI:37565"/>
        <dbReference type="ChEBI" id="CHEBI:58805"/>
        <dbReference type="EC" id="2.7.7.65"/>
    </reaction>
</comment>
<organism evidence="5 6">
    <name type="scientific">Rhodanobacter aciditrophus</name>
    <dbReference type="NCBI Taxonomy" id="1623218"/>
    <lineage>
        <taxon>Bacteria</taxon>
        <taxon>Pseudomonadati</taxon>
        <taxon>Pseudomonadota</taxon>
        <taxon>Gammaproteobacteria</taxon>
        <taxon>Lysobacterales</taxon>
        <taxon>Rhodanobacteraceae</taxon>
        <taxon>Rhodanobacter</taxon>
    </lineage>
</organism>
<sequence length="757" mass="86097">MPHNIRRKVIEKYDLESHADPALTTLLKSIATLFDIPIALVTIARGQELHLHARLGIEAVSVPVEGAFCTDVINEERLIVIDDLEQHERFKDFDVVKQDQLRFYAGCPLRMDNVVIGTVCIMDTKPRTLTEEQQQALSQLSDFVSSHLTLVNEHYNLEAEHSLLDSSPAVLIRWRFRSGIELQSITRNVEDVLHLNYEKLMSKELHFELSLTPESQDEFNFMLQSHLSGVQTTECNLEIALPHRKIWVRLLSKAFYSDTGKLHSIQAIATDNTEHRYIEHRLNEANKQMRLLLEASELGTWDYDVLTDTTKVNHRWCDIIGVDYEFYDGSTRFWQQRIHPADVTQVKALIEAHMKGETSIYSASYRMRHENGDWIWIETYGRIVERDGNNTPLRLAGTHRDITERKIAEINQTKQAQLLGFINKARAAYLDNNDLSGACQQILPELIDIADSQFAFIGQVVIEDDRRRLFIHAISELSWNAASEALVDLYKGRKLYFDSFDNLFGSVITTGKNVISNQPANHTAARGTPTGHPPIYRFMGLPIEVQGELVGMIGLANKFGHYTEEDANFLKPLLDALGGLFYAIELEKARSAAEDMLQRMAMTDALSGLNNRRSFYDYAANLQNAPDTYYAMIDIDHFKKVNDTYGHDAGDDVIRHLSQVLKDQLSQDCFIARMGGEEFCIIFENQGPDQVHQQLENLRQTIEQDAIETNGHNLTVSISIGVAELAQKSSDSTLIDADKALYQAKQQGRNQIIWSDT</sequence>
<dbReference type="InterPro" id="IPR029787">
    <property type="entry name" value="Nucleotide_cyclase"/>
</dbReference>
<feature type="domain" description="PAC" evidence="3">
    <location>
        <begin position="361"/>
        <end position="414"/>
    </location>
</feature>
<dbReference type="InterPro" id="IPR000160">
    <property type="entry name" value="GGDEF_dom"/>
</dbReference>
<dbReference type="InterPro" id="IPR001610">
    <property type="entry name" value="PAC"/>
</dbReference>
<keyword evidence="5" id="KW-0548">Nucleotidyltransferase</keyword>
<dbReference type="InterPro" id="IPR000014">
    <property type="entry name" value="PAS"/>
</dbReference>
<evidence type="ECO:0000259" key="4">
    <source>
        <dbReference type="PROSITE" id="PS50887"/>
    </source>
</evidence>
<dbReference type="Proteomes" id="UP001597059">
    <property type="component" value="Unassembled WGS sequence"/>
</dbReference>
<dbReference type="Gene3D" id="3.30.450.40">
    <property type="match status" value="2"/>
</dbReference>
<accession>A0ABW4AYJ3</accession>
<dbReference type="CDD" id="cd00130">
    <property type="entry name" value="PAS"/>
    <property type="match status" value="1"/>
</dbReference>
<keyword evidence="5" id="KW-0808">Transferase</keyword>
<dbReference type="PROSITE" id="PS50887">
    <property type="entry name" value="GGDEF"/>
    <property type="match status" value="1"/>
</dbReference>
<dbReference type="SUPFAM" id="SSF55785">
    <property type="entry name" value="PYP-like sensor domain (PAS domain)"/>
    <property type="match status" value="2"/>
</dbReference>
<dbReference type="PANTHER" id="PTHR45138:SF9">
    <property type="entry name" value="DIGUANYLATE CYCLASE DGCM-RELATED"/>
    <property type="match status" value="1"/>
</dbReference>
<dbReference type="EC" id="2.7.7.65" evidence="1"/>
<dbReference type="SMART" id="SM00267">
    <property type="entry name" value="GGDEF"/>
    <property type="match status" value="1"/>
</dbReference>
<gene>
    <name evidence="5" type="ORF">ACFQ45_01770</name>
</gene>
<evidence type="ECO:0000313" key="6">
    <source>
        <dbReference type="Proteomes" id="UP001597059"/>
    </source>
</evidence>
<dbReference type="InterPro" id="IPR000700">
    <property type="entry name" value="PAS-assoc_C"/>
</dbReference>
<dbReference type="Pfam" id="PF00990">
    <property type="entry name" value="GGDEF"/>
    <property type="match status" value="1"/>
</dbReference>
<proteinExistence type="predicted"/>
<dbReference type="Pfam" id="PF01590">
    <property type="entry name" value="GAF"/>
    <property type="match status" value="1"/>
</dbReference>
<dbReference type="NCBIfam" id="TIGR00229">
    <property type="entry name" value="sensory_box"/>
    <property type="match status" value="1"/>
</dbReference>
<comment type="caution">
    <text evidence="5">The sequence shown here is derived from an EMBL/GenBank/DDBJ whole genome shotgun (WGS) entry which is preliminary data.</text>
</comment>
<dbReference type="InterPro" id="IPR043128">
    <property type="entry name" value="Rev_trsase/Diguanyl_cyclase"/>
</dbReference>
<dbReference type="SMART" id="SM00086">
    <property type="entry name" value="PAC"/>
    <property type="match status" value="2"/>
</dbReference>
<dbReference type="CDD" id="cd01949">
    <property type="entry name" value="GGDEF"/>
    <property type="match status" value="1"/>
</dbReference>
<dbReference type="SMART" id="SM00091">
    <property type="entry name" value="PAS"/>
    <property type="match status" value="1"/>
</dbReference>
<dbReference type="Pfam" id="PF13185">
    <property type="entry name" value="GAF_2"/>
    <property type="match status" value="1"/>
</dbReference>
<evidence type="ECO:0000259" key="3">
    <source>
        <dbReference type="PROSITE" id="PS50113"/>
    </source>
</evidence>
<dbReference type="GO" id="GO:0052621">
    <property type="term" value="F:diguanylate cyclase activity"/>
    <property type="evidence" value="ECO:0007669"/>
    <property type="project" value="UniProtKB-EC"/>
</dbReference>
<dbReference type="SMART" id="SM00065">
    <property type="entry name" value="GAF"/>
    <property type="match status" value="2"/>
</dbReference>
<dbReference type="RefSeq" id="WP_377364707.1">
    <property type="nucleotide sequence ID" value="NZ_JBHTMN010000003.1"/>
</dbReference>
<dbReference type="Pfam" id="PF08447">
    <property type="entry name" value="PAS_3"/>
    <property type="match status" value="1"/>
</dbReference>
<reference evidence="6" key="1">
    <citation type="journal article" date="2019" name="Int. J. Syst. Evol. Microbiol.">
        <title>The Global Catalogue of Microorganisms (GCM) 10K type strain sequencing project: providing services to taxonomists for standard genome sequencing and annotation.</title>
        <authorList>
            <consortium name="The Broad Institute Genomics Platform"/>
            <consortium name="The Broad Institute Genome Sequencing Center for Infectious Disease"/>
            <person name="Wu L."/>
            <person name="Ma J."/>
        </authorList>
    </citation>
    <scope>NUCLEOTIDE SEQUENCE [LARGE SCALE GENOMIC DNA]</scope>
    <source>
        <strain evidence="6">JCM 30774</strain>
    </source>
</reference>
<dbReference type="PROSITE" id="PS50113">
    <property type="entry name" value="PAC"/>
    <property type="match status" value="1"/>
</dbReference>
<dbReference type="InterPro" id="IPR003018">
    <property type="entry name" value="GAF"/>
</dbReference>
<evidence type="ECO:0000256" key="2">
    <source>
        <dbReference type="ARBA" id="ARBA00034247"/>
    </source>
</evidence>
<dbReference type="SUPFAM" id="SSF55781">
    <property type="entry name" value="GAF domain-like"/>
    <property type="match status" value="2"/>
</dbReference>
<dbReference type="InterPro" id="IPR035965">
    <property type="entry name" value="PAS-like_dom_sf"/>
</dbReference>
<keyword evidence="6" id="KW-1185">Reference proteome</keyword>
<dbReference type="InterPro" id="IPR013655">
    <property type="entry name" value="PAS_fold_3"/>
</dbReference>
<dbReference type="NCBIfam" id="TIGR00254">
    <property type="entry name" value="GGDEF"/>
    <property type="match status" value="1"/>
</dbReference>
<evidence type="ECO:0000313" key="5">
    <source>
        <dbReference type="EMBL" id="MFD1382076.1"/>
    </source>
</evidence>
<dbReference type="Gene3D" id="3.30.450.20">
    <property type="entry name" value="PAS domain"/>
    <property type="match status" value="2"/>
</dbReference>
<feature type="domain" description="GGDEF" evidence="4">
    <location>
        <begin position="626"/>
        <end position="757"/>
    </location>
</feature>